<dbReference type="EMBL" id="CAWUPB010000893">
    <property type="protein sequence ID" value="CAK7328252.1"/>
    <property type="molecule type" value="Genomic_DNA"/>
</dbReference>
<dbReference type="Proteomes" id="UP001314170">
    <property type="component" value="Unassembled WGS sequence"/>
</dbReference>
<evidence type="ECO:0000256" key="1">
    <source>
        <dbReference type="SAM" id="MobiDB-lite"/>
    </source>
</evidence>
<protein>
    <submittedName>
        <fullName evidence="2">Uncharacterized protein</fullName>
    </submittedName>
</protein>
<accession>A0AAV1R5I5</accession>
<feature type="compositionally biased region" description="Basic and acidic residues" evidence="1">
    <location>
        <begin position="92"/>
        <end position="112"/>
    </location>
</feature>
<comment type="caution">
    <text evidence="2">The sequence shown here is derived from an EMBL/GenBank/DDBJ whole genome shotgun (WGS) entry which is preliminary data.</text>
</comment>
<evidence type="ECO:0000313" key="2">
    <source>
        <dbReference type="EMBL" id="CAK7328252.1"/>
    </source>
</evidence>
<organism evidence="2 3">
    <name type="scientific">Dovyalis caffra</name>
    <dbReference type="NCBI Taxonomy" id="77055"/>
    <lineage>
        <taxon>Eukaryota</taxon>
        <taxon>Viridiplantae</taxon>
        <taxon>Streptophyta</taxon>
        <taxon>Embryophyta</taxon>
        <taxon>Tracheophyta</taxon>
        <taxon>Spermatophyta</taxon>
        <taxon>Magnoliopsida</taxon>
        <taxon>eudicotyledons</taxon>
        <taxon>Gunneridae</taxon>
        <taxon>Pentapetalae</taxon>
        <taxon>rosids</taxon>
        <taxon>fabids</taxon>
        <taxon>Malpighiales</taxon>
        <taxon>Salicaceae</taxon>
        <taxon>Flacourtieae</taxon>
        <taxon>Dovyalis</taxon>
    </lineage>
</organism>
<dbReference type="AlphaFoldDB" id="A0AAV1R5I5"/>
<keyword evidence="3" id="KW-1185">Reference proteome</keyword>
<reference evidence="2 3" key="1">
    <citation type="submission" date="2024-01" db="EMBL/GenBank/DDBJ databases">
        <authorList>
            <person name="Waweru B."/>
        </authorList>
    </citation>
    <scope>NUCLEOTIDE SEQUENCE [LARGE SCALE GENOMIC DNA]</scope>
</reference>
<proteinExistence type="predicted"/>
<sequence length="112" mass="13078">MAQHVTNEYNQPLHNLLEWWKNNRKPIRLRSIHMLQLLISFPSPGRSVKKKRIDRRVIDGGRNRMATCWHDFIAERKKVEEGETDGGGSVSRHRERETATEVREKMKSGSTA</sequence>
<feature type="region of interest" description="Disordered" evidence="1">
    <location>
        <begin position="80"/>
        <end position="112"/>
    </location>
</feature>
<name>A0AAV1R5I5_9ROSI</name>
<gene>
    <name evidence="2" type="ORF">DCAF_LOCUS5973</name>
</gene>
<evidence type="ECO:0000313" key="3">
    <source>
        <dbReference type="Proteomes" id="UP001314170"/>
    </source>
</evidence>